<feature type="compositionally biased region" description="Polar residues" evidence="1">
    <location>
        <begin position="358"/>
        <end position="367"/>
    </location>
</feature>
<accession>A0A6G1IB14</accession>
<feature type="compositionally biased region" description="Polar residues" evidence="1">
    <location>
        <begin position="339"/>
        <end position="349"/>
    </location>
</feature>
<organism evidence="2 3">
    <name type="scientific">Trichodelitschia bisporula</name>
    <dbReference type="NCBI Taxonomy" id="703511"/>
    <lineage>
        <taxon>Eukaryota</taxon>
        <taxon>Fungi</taxon>
        <taxon>Dikarya</taxon>
        <taxon>Ascomycota</taxon>
        <taxon>Pezizomycotina</taxon>
        <taxon>Dothideomycetes</taxon>
        <taxon>Dothideomycetes incertae sedis</taxon>
        <taxon>Phaeotrichales</taxon>
        <taxon>Phaeotrichaceae</taxon>
        <taxon>Trichodelitschia</taxon>
    </lineage>
</organism>
<feature type="compositionally biased region" description="Basic and acidic residues" evidence="1">
    <location>
        <begin position="391"/>
        <end position="400"/>
    </location>
</feature>
<dbReference type="EMBL" id="ML996687">
    <property type="protein sequence ID" value="KAF2405480.1"/>
    <property type="molecule type" value="Genomic_DNA"/>
</dbReference>
<dbReference type="Proteomes" id="UP000799640">
    <property type="component" value="Unassembled WGS sequence"/>
</dbReference>
<feature type="compositionally biased region" description="Polar residues" evidence="1">
    <location>
        <begin position="206"/>
        <end position="223"/>
    </location>
</feature>
<protein>
    <submittedName>
        <fullName evidence="2">Uncharacterized protein</fullName>
    </submittedName>
</protein>
<name>A0A6G1IB14_9PEZI</name>
<feature type="region of interest" description="Disordered" evidence="1">
    <location>
        <begin position="170"/>
        <end position="400"/>
    </location>
</feature>
<feature type="compositionally biased region" description="Basic residues" evidence="1">
    <location>
        <begin position="293"/>
        <end position="302"/>
    </location>
</feature>
<dbReference type="AlphaFoldDB" id="A0A6G1IB14"/>
<evidence type="ECO:0000313" key="2">
    <source>
        <dbReference type="EMBL" id="KAF2405480.1"/>
    </source>
</evidence>
<evidence type="ECO:0000313" key="3">
    <source>
        <dbReference type="Proteomes" id="UP000799640"/>
    </source>
</evidence>
<evidence type="ECO:0000256" key="1">
    <source>
        <dbReference type="SAM" id="MobiDB-lite"/>
    </source>
</evidence>
<keyword evidence="3" id="KW-1185">Reference proteome</keyword>
<dbReference type="OrthoDB" id="4070583at2759"/>
<feature type="compositionally biased region" description="Polar residues" evidence="1">
    <location>
        <begin position="378"/>
        <end position="390"/>
    </location>
</feature>
<sequence length="450" mass="49795">MRNTFRLACSPDAPPQILVLRRAKPTLPDDGHSGKTRMPTPQSLLMVAAANVQARLEELDQRILDEKNMTPPAALRGWSTFVRHAQFPQQRWPTRSKKLTKGVNEGGHTEVGWIEADSVRSSLQDVENIAPEGEAQESLKLARPSVNRHGQEAQMREIRVDKRHNALKKQVRHVQASRTVRRGVGTDDGGGGVTILSSKEPPRTKPPSQRVTKPHRTPSQASCDSEPLPLQKPDLRASVADIEMAAHPTIPPPPSGSTSRVRSWGPTSFHNLVPPGEAQGAPTKPESKGLKSIFHKLRRARKTRSEAHIGDKIQFNYEPPNEGAQTSVDHAEVTEMSLPVSQRNSTIRQDSPDEYHSAVSTVSSNSPELPEERGRSLNRISVLSGNSGKTNEVEEARDKFDDRLVPPLTFTSKKAESPGRDSKFHEVFEEPELEVRWKGVDSATRSEASR</sequence>
<reference evidence="2" key="1">
    <citation type="journal article" date="2020" name="Stud. Mycol.">
        <title>101 Dothideomycetes genomes: a test case for predicting lifestyles and emergence of pathogens.</title>
        <authorList>
            <person name="Haridas S."/>
            <person name="Albert R."/>
            <person name="Binder M."/>
            <person name="Bloem J."/>
            <person name="Labutti K."/>
            <person name="Salamov A."/>
            <person name="Andreopoulos B."/>
            <person name="Baker S."/>
            <person name="Barry K."/>
            <person name="Bills G."/>
            <person name="Bluhm B."/>
            <person name="Cannon C."/>
            <person name="Castanera R."/>
            <person name="Culley D."/>
            <person name="Daum C."/>
            <person name="Ezra D."/>
            <person name="Gonzalez J."/>
            <person name="Henrissat B."/>
            <person name="Kuo A."/>
            <person name="Liang C."/>
            <person name="Lipzen A."/>
            <person name="Lutzoni F."/>
            <person name="Magnuson J."/>
            <person name="Mondo S."/>
            <person name="Nolan M."/>
            <person name="Ohm R."/>
            <person name="Pangilinan J."/>
            <person name="Park H.-J."/>
            <person name="Ramirez L."/>
            <person name="Alfaro M."/>
            <person name="Sun H."/>
            <person name="Tritt A."/>
            <person name="Yoshinaga Y."/>
            <person name="Zwiers L.-H."/>
            <person name="Turgeon B."/>
            <person name="Goodwin S."/>
            <person name="Spatafora J."/>
            <person name="Crous P."/>
            <person name="Grigoriev I."/>
        </authorList>
    </citation>
    <scope>NUCLEOTIDE SEQUENCE</scope>
    <source>
        <strain evidence="2">CBS 262.69</strain>
    </source>
</reference>
<proteinExistence type="predicted"/>
<gene>
    <name evidence="2" type="ORF">EJ06DRAFT_27664</name>
</gene>